<feature type="compositionally biased region" description="Polar residues" evidence="6">
    <location>
        <begin position="788"/>
        <end position="798"/>
    </location>
</feature>
<dbReference type="GeneID" id="106573522"/>
<feature type="domain" description="Cadherin" evidence="7">
    <location>
        <begin position="348"/>
        <end position="456"/>
    </location>
</feature>
<comment type="subcellular location">
    <subcellularLocation>
        <location evidence="1">Membrane</location>
    </subcellularLocation>
</comment>
<dbReference type="OrthoDB" id="8958491at2759"/>
<dbReference type="Pfam" id="PF00028">
    <property type="entry name" value="Cadherin"/>
    <property type="match status" value="1"/>
</dbReference>
<feature type="region of interest" description="Disordered" evidence="6">
    <location>
        <begin position="696"/>
        <end position="907"/>
    </location>
</feature>
<dbReference type="PROSITE" id="PS50268">
    <property type="entry name" value="CADHERIN_2"/>
    <property type="match status" value="4"/>
</dbReference>
<feature type="compositionally biased region" description="Basic and acidic residues" evidence="6">
    <location>
        <begin position="966"/>
        <end position="1001"/>
    </location>
</feature>
<dbReference type="Gene3D" id="2.60.40.60">
    <property type="entry name" value="Cadherins"/>
    <property type="match status" value="4"/>
</dbReference>
<evidence type="ECO:0000256" key="3">
    <source>
        <dbReference type="ARBA" id="ARBA00022837"/>
    </source>
</evidence>
<dbReference type="PaxDb" id="8030-ENSSSAP00000013900"/>
<dbReference type="SUPFAM" id="SSF49313">
    <property type="entry name" value="Cadherin-like"/>
    <property type="match status" value="3"/>
</dbReference>
<accession>A0A1S3MLW6</accession>
<feature type="compositionally biased region" description="Polar residues" evidence="6">
    <location>
        <begin position="1002"/>
        <end position="1026"/>
    </location>
</feature>
<evidence type="ECO:0000313" key="8">
    <source>
        <dbReference type="Proteomes" id="UP001652741"/>
    </source>
</evidence>
<gene>
    <name evidence="9" type="primary">LOC106573522</name>
</gene>
<dbReference type="PANTHER" id="PTHR24027">
    <property type="entry name" value="CADHERIN-23"/>
    <property type="match status" value="1"/>
</dbReference>
<evidence type="ECO:0000313" key="9">
    <source>
        <dbReference type="RefSeq" id="XP_014004119.1"/>
    </source>
</evidence>
<dbReference type="RefSeq" id="XP_014004119.1">
    <property type="nucleotide sequence ID" value="XM_014148644.2"/>
</dbReference>
<reference evidence="9" key="1">
    <citation type="submission" date="2025-08" db="UniProtKB">
        <authorList>
            <consortium name="RefSeq"/>
        </authorList>
    </citation>
    <scope>IDENTIFICATION</scope>
</reference>
<dbReference type="GO" id="GO:0007156">
    <property type="term" value="P:homophilic cell adhesion via plasma membrane adhesion molecules"/>
    <property type="evidence" value="ECO:0007669"/>
    <property type="project" value="InterPro"/>
</dbReference>
<feature type="compositionally biased region" description="Low complexity" evidence="6">
    <location>
        <begin position="819"/>
        <end position="829"/>
    </location>
</feature>
<proteinExistence type="predicted"/>
<feature type="region of interest" description="Disordered" evidence="6">
    <location>
        <begin position="945"/>
        <end position="1026"/>
    </location>
</feature>
<evidence type="ECO:0000256" key="1">
    <source>
        <dbReference type="ARBA" id="ARBA00004370"/>
    </source>
</evidence>
<dbReference type="GO" id="GO:0008013">
    <property type="term" value="F:beta-catenin binding"/>
    <property type="evidence" value="ECO:0007669"/>
    <property type="project" value="TreeGrafter"/>
</dbReference>
<keyword evidence="3 5" id="KW-0106">Calcium</keyword>
<dbReference type="GO" id="GO:0016477">
    <property type="term" value="P:cell migration"/>
    <property type="evidence" value="ECO:0007669"/>
    <property type="project" value="TreeGrafter"/>
</dbReference>
<protein>
    <submittedName>
        <fullName evidence="9">Cadherin-related family member 5-like</fullName>
    </submittedName>
</protein>
<dbReference type="PRINTS" id="PR00205">
    <property type="entry name" value="CADHERIN"/>
</dbReference>
<organism evidence="8 9">
    <name type="scientific">Salmo salar</name>
    <name type="common">Atlantic salmon</name>
    <dbReference type="NCBI Taxonomy" id="8030"/>
    <lineage>
        <taxon>Eukaryota</taxon>
        <taxon>Metazoa</taxon>
        <taxon>Chordata</taxon>
        <taxon>Craniata</taxon>
        <taxon>Vertebrata</taxon>
        <taxon>Euteleostomi</taxon>
        <taxon>Actinopterygii</taxon>
        <taxon>Neopterygii</taxon>
        <taxon>Teleostei</taxon>
        <taxon>Protacanthopterygii</taxon>
        <taxon>Salmoniformes</taxon>
        <taxon>Salmonidae</taxon>
        <taxon>Salmoninae</taxon>
        <taxon>Salmo</taxon>
    </lineage>
</organism>
<feature type="domain" description="Cadherin" evidence="7">
    <location>
        <begin position="457"/>
        <end position="568"/>
    </location>
</feature>
<sequence length="1026" mass="112857">MPDGNHIQPAGIPEVCVQEVKREYSGQGLWCERLGLGPEHGAVLRKVLDPGLGAVIETWCWIEAVMMQPQRPCLWRWRVLLWSTLLLFSPLRATGHPYTIVEDVLPWEDGSGDQTVRQENWNPCLEGQDVFSTVRENSMMGELIIELNTGLTANDVVWSLTGEDADWFFLEGRSIRLKAPLDRVLDREVQGPVLMAALTCYEEDIVQSEYRIMVEILNENDNTPEFVESTIQPCSISELAEVNTVVFTVQATDADDDTIMYSIDQTSPDAAYFRVDLPNSGEVILAKPLDYETKTQLEITISALEMNTAEKFNTSAILTVNILDRDDQYPQFLPCTPLSNDQSNRICTNPIYMVNITEGEQDILLDFSPGPINAVDGDRGLSTPLSYSILSGADSWHFVMDELTGEVRLTRGVENRLQTPTLHLQVMAYQRNDPRKYSVATVVVRVVAVNRFPPQFSWAEYRGFVIEGDSPASLVNTYGNTVLLIQTQDRDFSDGINPKMHYSLRSSSNHTQFYHITQEGLLIARTKQLRPSQTHSLKVVAVDLESGEMDTALIKVEVLFEGQTVPQGQLGDGLLPGSCAVGKAMGMVILGLTLLGCALYALQHVLQRYRGLKDPEDRGCIAQGKHPNVRLQCFQLVSHSSPMPVLDEVKLKKEGLSSSTSKLLGNQSIYSPADSNSSPLNALPIVIPSTTYIQPILPSTTPTDPSHFPASPNSSHTPATTTTPELLTTSTQPLDNSSFNTPTLPTPTPNQMDEPLSTDRFSHTHPFPIAEAIGTPTQVEETPKDTHPLTSPTQQQVHTPLPPPIPINSPPHATPPPTSIITPLPLSPTADPIHTPECTGDTHTPLLTPPCPEQDSVGTPPPKPTTGQAHIPVLTTPTPEQVGPPGYPEEYTPSTHSPETASIGDDDCFLGDEEAIRTSDDDEDEELVRLCFRIQPTFLITDYDNDITTEIPPSSGEEEGTENGDGVERKMEWMEGDKGGVERDSDYMEGKGGHLESETESLKQGSQSSQPCNTEQEESVGQSKES</sequence>
<keyword evidence="8" id="KW-1185">Reference proteome</keyword>
<dbReference type="SMART" id="SM00112">
    <property type="entry name" value="CA"/>
    <property type="match status" value="2"/>
</dbReference>
<dbReference type="GO" id="GO:0045296">
    <property type="term" value="F:cadherin binding"/>
    <property type="evidence" value="ECO:0007669"/>
    <property type="project" value="TreeGrafter"/>
</dbReference>
<feature type="compositionally biased region" description="Low complexity" evidence="6">
    <location>
        <begin position="711"/>
        <end position="734"/>
    </location>
</feature>
<name>A0A1S3MLW6_SALSA</name>
<evidence type="ECO:0000256" key="2">
    <source>
        <dbReference type="ARBA" id="ARBA00022737"/>
    </source>
</evidence>
<dbReference type="InterPro" id="IPR002126">
    <property type="entry name" value="Cadherin-like_dom"/>
</dbReference>
<evidence type="ECO:0000256" key="5">
    <source>
        <dbReference type="PROSITE-ProRule" id="PRU00043"/>
    </source>
</evidence>
<feature type="compositionally biased region" description="Pro residues" evidence="6">
    <location>
        <begin position="800"/>
        <end position="818"/>
    </location>
</feature>
<dbReference type="STRING" id="8030.ENSSSAP00000013900"/>
<dbReference type="Proteomes" id="UP001652741">
    <property type="component" value="Chromosome ssa16"/>
</dbReference>
<feature type="domain" description="Cadherin" evidence="7">
    <location>
        <begin position="133"/>
        <end position="226"/>
    </location>
</feature>
<dbReference type="KEGG" id="sasa:106573522"/>
<dbReference type="GO" id="GO:0016342">
    <property type="term" value="C:catenin complex"/>
    <property type="evidence" value="ECO:0007669"/>
    <property type="project" value="TreeGrafter"/>
</dbReference>
<dbReference type="CDD" id="cd11304">
    <property type="entry name" value="Cadherin_repeat"/>
    <property type="match status" value="2"/>
</dbReference>
<dbReference type="AlphaFoldDB" id="A0A1S3MLW6"/>
<evidence type="ECO:0000256" key="4">
    <source>
        <dbReference type="ARBA" id="ARBA00023136"/>
    </source>
</evidence>
<dbReference type="GO" id="GO:0005509">
    <property type="term" value="F:calcium ion binding"/>
    <property type="evidence" value="ECO:0007669"/>
    <property type="project" value="UniProtKB-UniRule"/>
</dbReference>
<evidence type="ECO:0000256" key="6">
    <source>
        <dbReference type="SAM" id="MobiDB-lite"/>
    </source>
</evidence>
<dbReference type="InterPro" id="IPR015919">
    <property type="entry name" value="Cadherin-like_sf"/>
</dbReference>
<keyword evidence="4" id="KW-0472">Membrane</keyword>
<evidence type="ECO:0000259" key="7">
    <source>
        <dbReference type="PROSITE" id="PS50268"/>
    </source>
</evidence>
<dbReference type="PANTHER" id="PTHR24027:SF431">
    <property type="entry name" value="CADHERIN-RELATED FAMILY MEMBER 5-LIKE ISOFORM X1"/>
    <property type="match status" value="1"/>
</dbReference>
<keyword evidence="2" id="KW-0677">Repeat</keyword>
<feature type="domain" description="Cadherin" evidence="7">
    <location>
        <begin position="228"/>
        <end position="332"/>
    </location>
</feature>
<dbReference type="InterPro" id="IPR039808">
    <property type="entry name" value="Cadherin"/>
</dbReference>